<dbReference type="EMBL" id="MHCH01000023">
    <property type="protein sequence ID" value="OGY17486.1"/>
    <property type="molecule type" value="Genomic_DNA"/>
</dbReference>
<evidence type="ECO:0008006" key="3">
    <source>
        <dbReference type="Google" id="ProtNLM"/>
    </source>
</evidence>
<evidence type="ECO:0000313" key="1">
    <source>
        <dbReference type="EMBL" id="OGY17486.1"/>
    </source>
</evidence>
<proteinExistence type="predicted"/>
<evidence type="ECO:0000313" key="2">
    <source>
        <dbReference type="Proteomes" id="UP000177324"/>
    </source>
</evidence>
<dbReference type="AlphaFoldDB" id="A0A1G1VQ17"/>
<name>A0A1G1VQ17_9BACT</name>
<accession>A0A1G1VQ17</accession>
<dbReference type="STRING" id="1797589.A2784_01895"/>
<reference evidence="1 2" key="1">
    <citation type="journal article" date="2016" name="Nat. Commun.">
        <title>Thousands of microbial genomes shed light on interconnected biogeochemical processes in an aquifer system.</title>
        <authorList>
            <person name="Anantharaman K."/>
            <person name="Brown C.T."/>
            <person name="Hug L.A."/>
            <person name="Sharon I."/>
            <person name="Castelle C.J."/>
            <person name="Probst A.J."/>
            <person name="Thomas B.C."/>
            <person name="Singh A."/>
            <person name="Wilkins M.J."/>
            <person name="Karaoz U."/>
            <person name="Brodie E.L."/>
            <person name="Williams K.H."/>
            <person name="Hubbard S.S."/>
            <person name="Banfield J.F."/>
        </authorList>
    </citation>
    <scope>NUCLEOTIDE SEQUENCE [LARGE SCALE GENOMIC DNA]</scope>
</reference>
<gene>
    <name evidence="1" type="ORF">A2784_01895</name>
</gene>
<sequence length="80" mass="9234">MQMTQKSFYIEDYIYQDLTQLAQMNKVPTAELMRQLIKAGIKGVKTKAKSGPDFLLRLAEYQLAGGPKDLAKHHDKYTWE</sequence>
<comment type="caution">
    <text evidence="1">The sequence shown here is derived from an EMBL/GenBank/DDBJ whole genome shotgun (WGS) entry which is preliminary data.</text>
</comment>
<protein>
    <recommendedName>
        <fullName evidence="3">Ribbon-helix-helix protein CopG domain-containing protein</fullName>
    </recommendedName>
</protein>
<dbReference type="Proteomes" id="UP000177324">
    <property type="component" value="Unassembled WGS sequence"/>
</dbReference>
<organism evidence="1 2">
    <name type="scientific">Candidatus Chisholmbacteria bacterium RIFCSPHIGHO2_01_FULL_48_12</name>
    <dbReference type="NCBI Taxonomy" id="1797589"/>
    <lineage>
        <taxon>Bacteria</taxon>
        <taxon>Candidatus Chisholmiibacteriota</taxon>
    </lineage>
</organism>